<name>A0A409YQ71_9AGAR</name>
<feature type="region of interest" description="Disordered" evidence="1">
    <location>
        <begin position="122"/>
        <end position="156"/>
    </location>
</feature>
<evidence type="ECO:0000259" key="3">
    <source>
        <dbReference type="Pfam" id="PF20236"/>
    </source>
</evidence>
<feature type="compositionally biased region" description="Low complexity" evidence="1">
    <location>
        <begin position="58"/>
        <end position="72"/>
    </location>
</feature>
<keyword evidence="2" id="KW-0472">Membrane</keyword>
<dbReference type="InterPro" id="IPR046528">
    <property type="entry name" value="DUF6593"/>
</dbReference>
<protein>
    <recommendedName>
        <fullName evidence="3">DUF6593 domain-containing protein</fullName>
    </recommendedName>
</protein>
<evidence type="ECO:0000313" key="4">
    <source>
        <dbReference type="EMBL" id="PPR05154.1"/>
    </source>
</evidence>
<reference evidence="4 5" key="1">
    <citation type="journal article" date="2018" name="Evol. Lett.">
        <title>Horizontal gene cluster transfer increased hallucinogenic mushroom diversity.</title>
        <authorList>
            <person name="Reynolds H.T."/>
            <person name="Vijayakumar V."/>
            <person name="Gluck-Thaler E."/>
            <person name="Korotkin H.B."/>
            <person name="Matheny P.B."/>
            <person name="Slot J.C."/>
        </authorList>
    </citation>
    <scope>NUCLEOTIDE SEQUENCE [LARGE SCALE GENOMIC DNA]</scope>
    <source>
        <strain evidence="4 5">SRW20</strain>
    </source>
</reference>
<keyword evidence="2" id="KW-1133">Transmembrane helix</keyword>
<dbReference type="AlphaFoldDB" id="A0A409YQ71"/>
<feature type="region of interest" description="Disordered" evidence="1">
    <location>
        <begin position="39"/>
        <end position="80"/>
    </location>
</feature>
<dbReference type="OrthoDB" id="2605483at2759"/>
<feature type="compositionally biased region" description="Acidic residues" evidence="1">
    <location>
        <begin position="142"/>
        <end position="152"/>
    </location>
</feature>
<gene>
    <name evidence="4" type="ORF">CVT26_012240</name>
</gene>
<dbReference type="EMBL" id="NHYE01000514">
    <property type="protein sequence ID" value="PPR05154.1"/>
    <property type="molecule type" value="Genomic_DNA"/>
</dbReference>
<keyword evidence="2" id="KW-0812">Transmembrane</keyword>
<comment type="caution">
    <text evidence="4">The sequence shown here is derived from an EMBL/GenBank/DDBJ whole genome shotgun (WGS) entry which is preliminary data.</text>
</comment>
<feature type="domain" description="DUF6593" evidence="3">
    <location>
        <begin position="66"/>
        <end position="229"/>
    </location>
</feature>
<proteinExistence type="predicted"/>
<feature type="compositionally biased region" description="Pro residues" evidence="1">
    <location>
        <begin position="257"/>
        <end position="269"/>
    </location>
</feature>
<keyword evidence="5" id="KW-1185">Reference proteome</keyword>
<feature type="compositionally biased region" description="Polar residues" evidence="1">
    <location>
        <begin position="42"/>
        <end position="57"/>
    </location>
</feature>
<dbReference type="Pfam" id="PF20236">
    <property type="entry name" value="DUF6593"/>
    <property type="match status" value="1"/>
</dbReference>
<evidence type="ECO:0000313" key="5">
    <source>
        <dbReference type="Proteomes" id="UP000284706"/>
    </source>
</evidence>
<feature type="transmembrane region" description="Helical" evidence="2">
    <location>
        <begin position="203"/>
        <end position="226"/>
    </location>
</feature>
<evidence type="ECO:0000256" key="1">
    <source>
        <dbReference type="SAM" id="MobiDB-lite"/>
    </source>
</evidence>
<organism evidence="4 5">
    <name type="scientific">Gymnopilus dilepis</name>
    <dbReference type="NCBI Taxonomy" id="231916"/>
    <lineage>
        <taxon>Eukaryota</taxon>
        <taxon>Fungi</taxon>
        <taxon>Dikarya</taxon>
        <taxon>Basidiomycota</taxon>
        <taxon>Agaricomycotina</taxon>
        <taxon>Agaricomycetes</taxon>
        <taxon>Agaricomycetidae</taxon>
        <taxon>Agaricales</taxon>
        <taxon>Agaricineae</taxon>
        <taxon>Hymenogastraceae</taxon>
        <taxon>Gymnopilus</taxon>
    </lineage>
</organism>
<dbReference type="InParanoid" id="A0A409YQ71"/>
<feature type="compositionally biased region" description="Low complexity" evidence="1">
    <location>
        <begin position="247"/>
        <end position="256"/>
    </location>
</feature>
<evidence type="ECO:0000256" key="2">
    <source>
        <dbReference type="SAM" id="Phobius"/>
    </source>
</evidence>
<dbReference type="Proteomes" id="UP000284706">
    <property type="component" value="Unassembled WGS sequence"/>
</dbReference>
<sequence length="298" mass="32511">MALSGMQLCLVNNDPISTLLITPDGEALFSIETPSVHLPPNLNANPNQKSTSNANIDSTSQISGAPSSSASTPRKRSAITTVKRLERYHRSTGHTETEIGTIEFKGLVMGTHLQLCENNMHLDIPPHQRRSQRRIESPPKDGEEEEGEEETENSWAFKGPDSRRYKWQLFVHSPVLLLDDQTFTPLARYRRAKLGIVSRSRRAFLEILPAGINLIDFIVVTFVGFMRQRLLSDVSASIPSPTPSSAPSPSTAQDAPTPIPNPNPIPKPATTPLTAKGAAISKDPSSSIPRPVSTKVPS</sequence>
<feature type="region of interest" description="Disordered" evidence="1">
    <location>
        <begin position="236"/>
        <end position="298"/>
    </location>
</feature>
<accession>A0A409YQ71</accession>